<dbReference type="GeneTree" id="ENSGT00940000161036"/>
<dbReference type="InterPro" id="IPR000504">
    <property type="entry name" value="RRM_dom"/>
</dbReference>
<dbReference type="Pfam" id="PF13181">
    <property type="entry name" value="TPR_8"/>
    <property type="match status" value="1"/>
</dbReference>
<dbReference type="Ensembl" id="ENSLLET00000022865.1">
    <property type="protein sequence ID" value="ENSLLEP00000022012.1"/>
    <property type="gene ID" value="ENSLLEG00000013976.1"/>
</dbReference>
<sequence>MWSREMDYDSDEDGVLDDYWYYNGGEVYGDDEDDGGFAFSQNFQAYLRLRSSLLPHQFHQLPQHTVTQEEADRNAKELLEEEINEKEKINKKRRKKKRQKDRKRQQKLEAAACNMKDPVSLRHVVVVSLFLGSEPGVCGTGDISRWVTGNGWCLRVLGVRGSNLLFFFNLTPSRVFKPKVTDANKPEVAPAPGSVDPGSSKEEKSDSEIGEEDSAASGSVDLEYLKENLGKSDTEDDLDLESMFVQKAQRKADSKPKPEKSERPQGRVPWNLVPKATAKSPGKANVVDQYQVQQSLDFANIGNNMAQMQRFSDAITYYTEAIRLNPSEYRFLGNRSYSYERCGKYNEALRDAEQAVSLHPGFIKGFFRMGKALKGLQRYAEAVAAFQKVLASDNNHTEAAAEILQCQREMQVLGNKPCFINKPLLGLPLSRPGSRNGKTTGGASNRPGRETATPNTIITNSMPPTMRFGPIHSIRILYSRTCAFINYTGKQDAENAFHALQGRLVEGNTFVLQLRNPEHSNLNVPAAGSKQSVR</sequence>
<dbReference type="Gene3D" id="3.30.70.330">
    <property type="match status" value="1"/>
</dbReference>
<feature type="region of interest" description="Disordered" evidence="2">
    <location>
        <begin position="247"/>
        <end position="267"/>
    </location>
</feature>
<organism evidence="4 5">
    <name type="scientific">Leptobrachium leishanense</name>
    <name type="common">Leishan spiny toad</name>
    <dbReference type="NCBI Taxonomy" id="445787"/>
    <lineage>
        <taxon>Eukaryota</taxon>
        <taxon>Metazoa</taxon>
        <taxon>Chordata</taxon>
        <taxon>Craniata</taxon>
        <taxon>Vertebrata</taxon>
        <taxon>Euteleostomi</taxon>
        <taxon>Amphibia</taxon>
        <taxon>Batrachia</taxon>
        <taxon>Anura</taxon>
        <taxon>Pelobatoidea</taxon>
        <taxon>Megophryidae</taxon>
        <taxon>Leptobrachium</taxon>
    </lineage>
</organism>
<dbReference type="GO" id="GO:0003723">
    <property type="term" value="F:RNA binding"/>
    <property type="evidence" value="ECO:0007669"/>
    <property type="project" value="InterPro"/>
</dbReference>
<evidence type="ECO:0000259" key="3">
    <source>
        <dbReference type="Pfam" id="PF00076"/>
    </source>
</evidence>
<feature type="region of interest" description="Disordered" evidence="2">
    <location>
        <begin position="181"/>
        <end position="222"/>
    </location>
</feature>
<evidence type="ECO:0000256" key="1">
    <source>
        <dbReference type="PROSITE-ProRule" id="PRU00339"/>
    </source>
</evidence>
<dbReference type="OrthoDB" id="2423701at2759"/>
<dbReference type="SUPFAM" id="SSF54928">
    <property type="entry name" value="RNA-binding domain, RBD"/>
    <property type="match status" value="1"/>
</dbReference>
<dbReference type="Pfam" id="PF13432">
    <property type="entry name" value="TPR_16"/>
    <property type="match status" value="1"/>
</dbReference>
<dbReference type="AlphaFoldDB" id="A0A8C5N2W7"/>
<proteinExistence type="predicted"/>
<accession>A0A8C5N2W7</accession>
<dbReference type="InterPro" id="IPR011990">
    <property type="entry name" value="TPR-like_helical_dom_sf"/>
</dbReference>
<evidence type="ECO:0000256" key="2">
    <source>
        <dbReference type="SAM" id="MobiDB-lite"/>
    </source>
</evidence>
<reference evidence="4" key="2">
    <citation type="submission" date="2025-09" db="UniProtKB">
        <authorList>
            <consortium name="Ensembl"/>
        </authorList>
    </citation>
    <scope>IDENTIFICATION</scope>
</reference>
<name>A0A8C5N2W7_9ANUR</name>
<keyword evidence="1" id="KW-0802">TPR repeat</keyword>
<feature type="domain" description="RRM" evidence="3">
    <location>
        <begin position="468"/>
        <end position="509"/>
    </location>
</feature>
<feature type="compositionally biased region" description="Polar residues" evidence="2">
    <location>
        <begin position="452"/>
        <end position="463"/>
    </location>
</feature>
<feature type="compositionally biased region" description="Basic and acidic residues" evidence="2">
    <location>
        <begin position="250"/>
        <end position="265"/>
    </location>
</feature>
<dbReference type="SMART" id="SM00028">
    <property type="entry name" value="TPR"/>
    <property type="match status" value="3"/>
</dbReference>
<reference evidence="4" key="1">
    <citation type="submission" date="2025-08" db="UniProtKB">
        <authorList>
            <consortium name="Ensembl"/>
        </authorList>
    </citation>
    <scope>IDENTIFICATION</scope>
</reference>
<feature type="region of interest" description="Disordered" evidence="2">
    <location>
        <begin position="429"/>
        <end position="464"/>
    </location>
</feature>
<evidence type="ECO:0000313" key="4">
    <source>
        <dbReference type="Ensembl" id="ENSLLEP00000022012.1"/>
    </source>
</evidence>
<feature type="region of interest" description="Disordered" evidence="2">
    <location>
        <begin position="88"/>
        <end position="109"/>
    </location>
</feature>
<dbReference type="Gene3D" id="1.25.40.10">
    <property type="entry name" value="Tetratricopeptide repeat domain"/>
    <property type="match status" value="1"/>
</dbReference>
<dbReference type="PANTHER" id="PTHR47678">
    <property type="entry name" value="TETRATRICOPEPTIDE REPEAT PROTEIN 31"/>
    <property type="match status" value="1"/>
</dbReference>
<keyword evidence="5" id="KW-1185">Reference proteome</keyword>
<evidence type="ECO:0000313" key="5">
    <source>
        <dbReference type="Proteomes" id="UP000694569"/>
    </source>
</evidence>
<dbReference type="InterPro" id="IPR035979">
    <property type="entry name" value="RBD_domain_sf"/>
</dbReference>
<dbReference type="PANTHER" id="PTHR47678:SF1">
    <property type="entry name" value="TETRATRICOPEPTIDE REPEAT PROTEIN 31"/>
    <property type="match status" value="1"/>
</dbReference>
<dbReference type="Proteomes" id="UP000694569">
    <property type="component" value="Unplaced"/>
</dbReference>
<dbReference type="Pfam" id="PF00076">
    <property type="entry name" value="RRM_1"/>
    <property type="match status" value="1"/>
</dbReference>
<feature type="compositionally biased region" description="Basic residues" evidence="2">
    <location>
        <begin position="89"/>
        <end position="105"/>
    </location>
</feature>
<dbReference type="PROSITE" id="PS50005">
    <property type="entry name" value="TPR"/>
    <property type="match status" value="2"/>
</dbReference>
<dbReference type="SUPFAM" id="SSF48452">
    <property type="entry name" value="TPR-like"/>
    <property type="match status" value="1"/>
</dbReference>
<dbReference type="InterPro" id="IPR019734">
    <property type="entry name" value="TPR_rpt"/>
</dbReference>
<feature type="repeat" description="TPR" evidence="1">
    <location>
        <begin position="363"/>
        <end position="396"/>
    </location>
</feature>
<dbReference type="InterPro" id="IPR012677">
    <property type="entry name" value="Nucleotide-bd_a/b_plait_sf"/>
</dbReference>
<feature type="repeat" description="TPR" evidence="1">
    <location>
        <begin position="295"/>
        <end position="328"/>
    </location>
</feature>
<protein>
    <recommendedName>
        <fullName evidence="3">RRM domain-containing protein</fullName>
    </recommendedName>
</protein>